<evidence type="ECO:0000313" key="2">
    <source>
        <dbReference type="EMBL" id="KAF0420908.1"/>
    </source>
</evidence>
<keyword evidence="3" id="KW-1185">Reference proteome</keyword>
<proteinExistence type="predicted"/>
<dbReference type="EMBL" id="WTPW01001686">
    <property type="protein sequence ID" value="KAF0420908.1"/>
    <property type="molecule type" value="Genomic_DNA"/>
</dbReference>
<accession>A0A8H3X782</accession>
<protein>
    <submittedName>
        <fullName evidence="2">Uncharacterized protein</fullName>
    </submittedName>
</protein>
<comment type="caution">
    <text evidence="2">The sequence shown here is derived from an EMBL/GenBank/DDBJ whole genome shotgun (WGS) entry which is preliminary data.</text>
</comment>
<feature type="region of interest" description="Disordered" evidence="1">
    <location>
        <begin position="113"/>
        <end position="133"/>
    </location>
</feature>
<dbReference type="AlphaFoldDB" id="A0A8H3X782"/>
<feature type="compositionally biased region" description="Low complexity" evidence="1">
    <location>
        <begin position="113"/>
        <end position="131"/>
    </location>
</feature>
<dbReference type="Proteomes" id="UP000439903">
    <property type="component" value="Unassembled WGS sequence"/>
</dbReference>
<gene>
    <name evidence="2" type="ORF">F8M41_006884</name>
</gene>
<evidence type="ECO:0000256" key="1">
    <source>
        <dbReference type="SAM" id="MobiDB-lite"/>
    </source>
</evidence>
<evidence type="ECO:0000313" key="3">
    <source>
        <dbReference type="Proteomes" id="UP000439903"/>
    </source>
</evidence>
<organism evidence="2 3">
    <name type="scientific">Gigaspora margarita</name>
    <dbReference type="NCBI Taxonomy" id="4874"/>
    <lineage>
        <taxon>Eukaryota</taxon>
        <taxon>Fungi</taxon>
        <taxon>Fungi incertae sedis</taxon>
        <taxon>Mucoromycota</taxon>
        <taxon>Glomeromycotina</taxon>
        <taxon>Glomeromycetes</taxon>
        <taxon>Diversisporales</taxon>
        <taxon>Gigasporaceae</taxon>
        <taxon>Gigaspora</taxon>
    </lineage>
</organism>
<reference evidence="2 3" key="1">
    <citation type="journal article" date="2019" name="Environ. Microbiol.">
        <title>At the nexus of three kingdoms: the genome of the mycorrhizal fungus Gigaspora margarita provides insights into plant, endobacterial and fungal interactions.</title>
        <authorList>
            <person name="Venice F."/>
            <person name="Ghignone S."/>
            <person name="Salvioli di Fossalunga A."/>
            <person name="Amselem J."/>
            <person name="Novero M."/>
            <person name="Xianan X."/>
            <person name="Sedzielewska Toro K."/>
            <person name="Morin E."/>
            <person name="Lipzen A."/>
            <person name="Grigoriev I.V."/>
            <person name="Henrissat B."/>
            <person name="Martin F.M."/>
            <person name="Bonfante P."/>
        </authorList>
    </citation>
    <scope>NUCLEOTIDE SEQUENCE [LARGE SCALE GENOMIC DNA]</scope>
    <source>
        <strain evidence="2 3">BEG34</strain>
    </source>
</reference>
<sequence length="163" mass="18249">MAIDFEICKNPTSDLVLGQGWLWVYEVKMSFKLSHKGNFDPHAKIVIDGMSIPLIEKDFSKESSNIECAIKSAIDPLSSDFHKSQHCHRKNKKYGKAKIIKTVLVSESDSSYSDSAVSWNTVPSNSSTSSSESEDKHVYKTVAVIPKRCRIVKRKISGCSHKK</sequence>
<name>A0A8H3X782_GIGMA</name>